<keyword evidence="3" id="KW-1185">Reference proteome</keyword>
<evidence type="ECO:0000313" key="3">
    <source>
        <dbReference type="Proteomes" id="UP000824540"/>
    </source>
</evidence>
<evidence type="ECO:0000313" key="2">
    <source>
        <dbReference type="EMBL" id="KAG9337823.1"/>
    </source>
</evidence>
<reference evidence="2" key="1">
    <citation type="thesis" date="2021" institute="BYU ScholarsArchive" country="Provo, UT, USA">
        <title>Applications of and Algorithms for Genome Assembly and Genomic Analyses with an Emphasis on Marine Teleosts.</title>
        <authorList>
            <person name="Pickett B.D."/>
        </authorList>
    </citation>
    <scope>NUCLEOTIDE SEQUENCE</scope>
    <source>
        <strain evidence="2">HI-2016</strain>
    </source>
</reference>
<accession>A0A8T2NBH8</accession>
<dbReference type="EMBL" id="JAFBMS010000079">
    <property type="protein sequence ID" value="KAG9337823.1"/>
    <property type="molecule type" value="Genomic_DNA"/>
</dbReference>
<name>A0A8T2NBH8_9TELE</name>
<sequence length="68" mass="7376">MGLKEADLGGAWLQGVRLGEEDFLCPSRSVPEAACNRGNGLGSREETKTRSCPLLDNHMNQTTDQGKE</sequence>
<gene>
    <name evidence="2" type="ORF">JZ751_027474</name>
</gene>
<dbReference type="AlphaFoldDB" id="A0A8T2NBH8"/>
<evidence type="ECO:0000256" key="1">
    <source>
        <dbReference type="SAM" id="MobiDB-lite"/>
    </source>
</evidence>
<organism evidence="2 3">
    <name type="scientific">Albula glossodonta</name>
    <name type="common">roundjaw bonefish</name>
    <dbReference type="NCBI Taxonomy" id="121402"/>
    <lineage>
        <taxon>Eukaryota</taxon>
        <taxon>Metazoa</taxon>
        <taxon>Chordata</taxon>
        <taxon>Craniata</taxon>
        <taxon>Vertebrata</taxon>
        <taxon>Euteleostomi</taxon>
        <taxon>Actinopterygii</taxon>
        <taxon>Neopterygii</taxon>
        <taxon>Teleostei</taxon>
        <taxon>Albuliformes</taxon>
        <taxon>Albulidae</taxon>
        <taxon>Albula</taxon>
    </lineage>
</organism>
<protein>
    <submittedName>
        <fullName evidence="2">Uncharacterized protein</fullName>
    </submittedName>
</protein>
<comment type="caution">
    <text evidence="2">The sequence shown here is derived from an EMBL/GenBank/DDBJ whole genome shotgun (WGS) entry which is preliminary data.</text>
</comment>
<feature type="region of interest" description="Disordered" evidence="1">
    <location>
        <begin position="34"/>
        <end position="68"/>
    </location>
</feature>
<feature type="compositionally biased region" description="Polar residues" evidence="1">
    <location>
        <begin position="58"/>
        <end position="68"/>
    </location>
</feature>
<proteinExistence type="predicted"/>
<dbReference type="Proteomes" id="UP000824540">
    <property type="component" value="Unassembled WGS sequence"/>
</dbReference>